<protein>
    <submittedName>
        <fullName evidence="1">Uncharacterized protein</fullName>
    </submittedName>
</protein>
<evidence type="ECO:0000313" key="2">
    <source>
        <dbReference type="Proteomes" id="UP000280501"/>
    </source>
</evidence>
<reference evidence="1 2" key="1">
    <citation type="submission" date="2018-11" db="EMBL/GenBank/DDBJ databases">
        <title>Sequencing the genomes of 1000 actinobacteria strains.</title>
        <authorList>
            <person name="Klenk H.-P."/>
        </authorList>
    </citation>
    <scope>NUCLEOTIDE SEQUENCE [LARGE SCALE GENOMIC DNA]</scope>
    <source>
        <strain evidence="1 2">DSM 15700</strain>
    </source>
</reference>
<dbReference type="EMBL" id="RKQZ01000001">
    <property type="protein sequence ID" value="RPF20340.1"/>
    <property type="molecule type" value="Genomic_DNA"/>
</dbReference>
<accession>A0A3N4YPD0</accession>
<dbReference type="Proteomes" id="UP000280501">
    <property type="component" value="Unassembled WGS sequence"/>
</dbReference>
<proteinExistence type="predicted"/>
<keyword evidence="2" id="KW-1185">Reference proteome</keyword>
<organism evidence="1 2">
    <name type="scientific">Myceligenerans xiligouense</name>
    <dbReference type="NCBI Taxonomy" id="253184"/>
    <lineage>
        <taxon>Bacteria</taxon>
        <taxon>Bacillati</taxon>
        <taxon>Actinomycetota</taxon>
        <taxon>Actinomycetes</taxon>
        <taxon>Micrococcales</taxon>
        <taxon>Promicromonosporaceae</taxon>
        <taxon>Myceligenerans</taxon>
    </lineage>
</organism>
<sequence length="143" mass="16255">MSTDLPAWGRPSGWADVAWSQVSRPGRMCRVEHLVDLDVLAYRLQPAIEEWKRWATVGPLTWRDEHASWPQPITLDRSSVRVPESLGLTLRRGDDVFEAVVWTGGWADVGFLLDDEVYTFCPEFRGVDGAYEAVVKDVYDFLA</sequence>
<dbReference type="AlphaFoldDB" id="A0A3N4YPD0"/>
<gene>
    <name evidence="1" type="ORF">EDD34_0927</name>
</gene>
<comment type="caution">
    <text evidence="1">The sequence shown here is derived from an EMBL/GenBank/DDBJ whole genome shotgun (WGS) entry which is preliminary data.</text>
</comment>
<name>A0A3N4YPD0_9MICO</name>
<evidence type="ECO:0000313" key="1">
    <source>
        <dbReference type="EMBL" id="RPF20340.1"/>
    </source>
</evidence>